<dbReference type="PANTHER" id="PTHR10859">
    <property type="entry name" value="GLYCOSYL TRANSFERASE"/>
    <property type="match status" value="1"/>
</dbReference>
<comment type="similarity">
    <text evidence="4">Belongs to the glycosyltransferase 2 family.</text>
</comment>
<keyword evidence="11 14" id="KW-1133">Transmembrane helix</keyword>
<dbReference type="Pfam" id="PF04138">
    <property type="entry name" value="GtrA_DPMS_TM"/>
    <property type="match status" value="1"/>
</dbReference>
<dbReference type="InterPro" id="IPR035518">
    <property type="entry name" value="DPG_synthase"/>
</dbReference>
<dbReference type="InterPro" id="IPR029044">
    <property type="entry name" value="Nucleotide-diphossugar_trans"/>
</dbReference>
<feature type="transmembrane region" description="Helical" evidence="14">
    <location>
        <begin position="350"/>
        <end position="372"/>
    </location>
</feature>
<dbReference type="InterPro" id="IPR001173">
    <property type="entry name" value="Glyco_trans_2-like"/>
</dbReference>
<dbReference type="AlphaFoldDB" id="A0A917W5J5"/>
<feature type="domain" description="Glycosyltransferase 2-like" evidence="15">
    <location>
        <begin position="25"/>
        <end position="191"/>
    </location>
</feature>
<sequence length="404" mass="44230">MIMTAHLDDAARPMQQSKITTAVELVIPVYNEEAELARSVIRLDAYLQNELPYSYCIKIADNASTDGTWAIAEELQRQLPTVHALHLDQKGRGRALRAAWSASQAAVVGYMDVDLSTDLRAILPLLAPLLSNHSDLAIGTRLSRGSRVIRGPKREFISRSYNLLLRGSLSASFSDAQCGFKALRRDVAERLLPLVEDNSWFFDTELLVIAERVGLRIHEVPVDWTDDPDSRVDIVATAAEDVRGITRLGRGLLSGRIPIDGVREEFLRRDDRSRMPGDSLFGQLIKFGFIGVLSTLAYLVVYLLLRTAVDAQVANLTALLITAIANTATNRRLTFGVRGRAGLVKHHVGGLIAFGIGLGLTSGSLAIVHHSAPGAGRIVEVVVLVAANAVSTLIRFLTLRRMMR</sequence>
<keyword evidence="9" id="KW-0256">Endoplasmic reticulum</keyword>
<dbReference type="GO" id="GO:0000271">
    <property type="term" value="P:polysaccharide biosynthetic process"/>
    <property type="evidence" value="ECO:0007669"/>
    <property type="project" value="InterPro"/>
</dbReference>
<evidence type="ECO:0000256" key="2">
    <source>
        <dbReference type="ARBA" id="ARBA00004389"/>
    </source>
</evidence>
<organism evidence="17 18">
    <name type="scientific">Microlunatus endophyticus</name>
    <dbReference type="NCBI Taxonomy" id="1716077"/>
    <lineage>
        <taxon>Bacteria</taxon>
        <taxon>Bacillati</taxon>
        <taxon>Actinomycetota</taxon>
        <taxon>Actinomycetes</taxon>
        <taxon>Propionibacteriales</taxon>
        <taxon>Propionibacteriaceae</taxon>
        <taxon>Microlunatus</taxon>
    </lineage>
</organism>
<evidence type="ECO:0000313" key="17">
    <source>
        <dbReference type="EMBL" id="GGL65058.1"/>
    </source>
</evidence>
<reference evidence="17" key="2">
    <citation type="submission" date="2020-09" db="EMBL/GenBank/DDBJ databases">
        <authorList>
            <person name="Sun Q."/>
            <person name="Zhou Y."/>
        </authorList>
    </citation>
    <scope>NUCLEOTIDE SEQUENCE</scope>
    <source>
        <strain evidence="17">CGMCC 4.7306</strain>
    </source>
</reference>
<dbReference type="EMBL" id="BMMZ01000005">
    <property type="protein sequence ID" value="GGL65058.1"/>
    <property type="molecule type" value="Genomic_DNA"/>
</dbReference>
<dbReference type="CDD" id="cd04188">
    <property type="entry name" value="DPG_synthase"/>
    <property type="match status" value="1"/>
</dbReference>
<dbReference type="SUPFAM" id="SSF53448">
    <property type="entry name" value="Nucleotide-diphospho-sugar transferases"/>
    <property type="match status" value="1"/>
</dbReference>
<evidence type="ECO:0000256" key="7">
    <source>
        <dbReference type="ARBA" id="ARBA00022679"/>
    </source>
</evidence>
<dbReference type="EC" id="2.4.1.117" evidence="5"/>
<evidence type="ECO:0000313" key="18">
    <source>
        <dbReference type="Proteomes" id="UP000613840"/>
    </source>
</evidence>
<dbReference type="Gene3D" id="3.90.550.10">
    <property type="entry name" value="Spore Coat Polysaccharide Biosynthesis Protein SpsA, Chain A"/>
    <property type="match status" value="1"/>
</dbReference>
<proteinExistence type="inferred from homology"/>
<dbReference type="GO" id="GO:0004581">
    <property type="term" value="F:dolichyl-phosphate beta-glucosyltransferase activity"/>
    <property type="evidence" value="ECO:0007669"/>
    <property type="project" value="UniProtKB-EC"/>
</dbReference>
<dbReference type="PANTHER" id="PTHR10859:SF91">
    <property type="entry name" value="DOLICHYL-PHOSPHATE BETA-GLUCOSYLTRANSFERASE"/>
    <property type="match status" value="1"/>
</dbReference>
<dbReference type="Pfam" id="PF00535">
    <property type="entry name" value="Glycos_transf_2"/>
    <property type="match status" value="1"/>
</dbReference>
<evidence type="ECO:0000256" key="13">
    <source>
        <dbReference type="ARBA" id="ARBA00045097"/>
    </source>
</evidence>
<gene>
    <name evidence="17" type="ORF">GCM10011575_24290</name>
</gene>
<evidence type="ECO:0000256" key="9">
    <source>
        <dbReference type="ARBA" id="ARBA00022824"/>
    </source>
</evidence>
<comment type="catalytic activity">
    <reaction evidence="13">
        <text>a di-trans,poly-cis-dolichyl phosphate + UDP-alpha-D-glucose = a di-trans,poly-cis-dolichyl beta-D-glucosyl phosphate + UDP</text>
        <dbReference type="Rhea" id="RHEA:15401"/>
        <dbReference type="Rhea" id="RHEA-COMP:19498"/>
        <dbReference type="Rhea" id="RHEA-COMP:19502"/>
        <dbReference type="ChEBI" id="CHEBI:57525"/>
        <dbReference type="ChEBI" id="CHEBI:57683"/>
        <dbReference type="ChEBI" id="CHEBI:58223"/>
        <dbReference type="ChEBI" id="CHEBI:58885"/>
        <dbReference type="EC" id="2.4.1.117"/>
    </reaction>
    <physiologicalReaction direction="left-to-right" evidence="13">
        <dbReference type="Rhea" id="RHEA:15402"/>
    </physiologicalReaction>
</comment>
<accession>A0A917W5J5</accession>
<comment type="subcellular location">
    <subcellularLocation>
        <location evidence="2">Endoplasmic reticulum membrane</location>
        <topology evidence="2">Single-pass membrane protein</topology>
    </subcellularLocation>
    <subcellularLocation>
        <location evidence="1">Membrane</location>
        <topology evidence="1">Multi-pass membrane protein</topology>
    </subcellularLocation>
</comment>
<keyword evidence="6" id="KW-0328">Glycosyltransferase</keyword>
<dbReference type="GO" id="GO:0016020">
    <property type="term" value="C:membrane"/>
    <property type="evidence" value="ECO:0007669"/>
    <property type="project" value="UniProtKB-SubCell"/>
</dbReference>
<evidence type="ECO:0000259" key="15">
    <source>
        <dbReference type="Pfam" id="PF00535"/>
    </source>
</evidence>
<keyword evidence="12 14" id="KW-0472">Membrane</keyword>
<evidence type="ECO:0000256" key="12">
    <source>
        <dbReference type="ARBA" id="ARBA00023136"/>
    </source>
</evidence>
<keyword evidence="7" id="KW-0808">Transferase</keyword>
<evidence type="ECO:0000259" key="16">
    <source>
        <dbReference type="Pfam" id="PF04138"/>
    </source>
</evidence>
<name>A0A917W5J5_9ACTN</name>
<evidence type="ECO:0000256" key="1">
    <source>
        <dbReference type="ARBA" id="ARBA00004141"/>
    </source>
</evidence>
<evidence type="ECO:0000256" key="4">
    <source>
        <dbReference type="ARBA" id="ARBA00006739"/>
    </source>
</evidence>
<dbReference type="GO" id="GO:0006487">
    <property type="term" value="P:protein N-linked glycosylation"/>
    <property type="evidence" value="ECO:0007669"/>
    <property type="project" value="TreeGrafter"/>
</dbReference>
<feature type="domain" description="GtrA/DPMS transmembrane" evidence="16">
    <location>
        <begin position="286"/>
        <end position="401"/>
    </location>
</feature>
<keyword evidence="8 14" id="KW-0812">Transmembrane</keyword>
<evidence type="ECO:0000256" key="11">
    <source>
        <dbReference type="ARBA" id="ARBA00022989"/>
    </source>
</evidence>
<comment type="pathway">
    <text evidence="3">Protein modification; protein glycosylation.</text>
</comment>
<evidence type="ECO:0000256" key="3">
    <source>
        <dbReference type="ARBA" id="ARBA00004922"/>
    </source>
</evidence>
<evidence type="ECO:0000256" key="6">
    <source>
        <dbReference type="ARBA" id="ARBA00022676"/>
    </source>
</evidence>
<evidence type="ECO:0000256" key="5">
    <source>
        <dbReference type="ARBA" id="ARBA00012583"/>
    </source>
</evidence>
<dbReference type="Proteomes" id="UP000613840">
    <property type="component" value="Unassembled WGS sequence"/>
</dbReference>
<feature type="transmembrane region" description="Helical" evidence="14">
    <location>
        <begin position="284"/>
        <end position="305"/>
    </location>
</feature>
<evidence type="ECO:0000256" key="14">
    <source>
        <dbReference type="SAM" id="Phobius"/>
    </source>
</evidence>
<reference evidence="17" key="1">
    <citation type="journal article" date="2014" name="Int. J. Syst. Evol. Microbiol.">
        <title>Complete genome sequence of Corynebacterium casei LMG S-19264T (=DSM 44701T), isolated from a smear-ripened cheese.</title>
        <authorList>
            <consortium name="US DOE Joint Genome Institute (JGI-PGF)"/>
            <person name="Walter F."/>
            <person name="Albersmeier A."/>
            <person name="Kalinowski J."/>
            <person name="Ruckert C."/>
        </authorList>
    </citation>
    <scope>NUCLEOTIDE SEQUENCE</scope>
    <source>
        <strain evidence="17">CGMCC 4.7306</strain>
    </source>
</reference>
<comment type="caution">
    <text evidence="17">The sequence shown here is derived from an EMBL/GenBank/DDBJ whole genome shotgun (WGS) entry which is preliminary data.</text>
</comment>
<dbReference type="RefSeq" id="WP_229670009.1">
    <property type="nucleotide sequence ID" value="NZ_BMMZ01000005.1"/>
</dbReference>
<keyword evidence="10" id="KW-0735">Signal-anchor</keyword>
<evidence type="ECO:0000256" key="10">
    <source>
        <dbReference type="ARBA" id="ARBA00022968"/>
    </source>
</evidence>
<evidence type="ECO:0000256" key="8">
    <source>
        <dbReference type="ARBA" id="ARBA00022692"/>
    </source>
</evidence>
<protein>
    <recommendedName>
        <fullName evidence="5">dolichyl-phosphate beta-glucosyltransferase</fullName>
        <ecNumber evidence="5">2.4.1.117</ecNumber>
    </recommendedName>
</protein>
<keyword evidence="18" id="KW-1185">Reference proteome</keyword>
<dbReference type="InterPro" id="IPR007267">
    <property type="entry name" value="GtrA_DPMS_TM"/>
</dbReference>
<feature type="transmembrane region" description="Helical" evidence="14">
    <location>
        <begin position="378"/>
        <end position="398"/>
    </location>
</feature>